<keyword evidence="5" id="KW-0539">Nucleus</keyword>
<dbReference type="PROSITE" id="PS50048">
    <property type="entry name" value="ZN2_CY6_FUNGAL_2"/>
    <property type="match status" value="1"/>
</dbReference>
<comment type="subcellular location">
    <subcellularLocation>
        <location evidence="1">Nucleus</location>
    </subcellularLocation>
</comment>
<dbReference type="PROSITE" id="PS00463">
    <property type="entry name" value="ZN2_CY6_FUNGAL_1"/>
    <property type="match status" value="1"/>
</dbReference>
<dbReference type="EMBL" id="MU004324">
    <property type="protein sequence ID" value="KAF2657512.1"/>
    <property type="molecule type" value="Genomic_DNA"/>
</dbReference>
<evidence type="ECO:0000313" key="9">
    <source>
        <dbReference type="Proteomes" id="UP000799324"/>
    </source>
</evidence>
<dbReference type="InterPro" id="IPR036864">
    <property type="entry name" value="Zn2-C6_fun-type_DNA-bd_sf"/>
</dbReference>
<feature type="domain" description="Zn(2)-C6 fungal-type" evidence="7">
    <location>
        <begin position="12"/>
        <end position="42"/>
    </location>
</feature>
<dbReference type="AlphaFoldDB" id="A0A6A6TCZ2"/>
<keyword evidence="2" id="KW-0479">Metal-binding</keyword>
<evidence type="ECO:0000259" key="7">
    <source>
        <dbReference type="PROSITE" id="PS50048"/>
    </source>
</evidence>
<dbReference type="GO" id="GO:0005634">
    <property type="term" value="C:nucleus"/>
    <property type="evidence" value="ECO:0007669"/>
    <property type="project" value="UniProtKB-SubCell"/>
</dbReference>
<proteinExistence type="predicted"/>
<reference evidence="8" key="1">
    <citation type="journal article" date="2020" name="Stud. Mycol.">
        <title>101 Dothideomycetes genomes: a test case for predicting lifestyles and emergence of pathogens.</title>
        <authorList>
            <person name="Haridas S."/>
            <person name="Albert R."/>
            <person name="Binder M."/>
            <person name="Bloem J."/>
            <person name="Labutti K."/>
            <person name="Salamov A."/>
            <person name="Andreopoulos B."/>
            <person name="Baker S."/>
            <person name="Barry K."/>
            <person name="Bills G."/>
            <person name="Bluhm B."/>
            <person name="Cannon C."/>
            <person name="Castanera R."/>
            <person name="Culley D."/>
            <person name="Daum C."/>
            <person name="Ezra D."/>
            <person name="Gonzalez J."/>
            <person name="Henrissat B."/>
            <person name="Kuo A."/>
            <person name="Liang C."/>
            <person name="Lipzen A."/>
            <person name="Lutzoni F."/>
            <person name="Magnuson J."/>
            <person name="Mondo S."/>
            <person name="Nolan M."/>
            <person name="Ohm R."/>
            <person name="Pangilinan J."/>
            <person name="Park H.-J."/>
            <person name="Ramirez L."/>
            <person name="Alfaro M."/>
            <person name="Sun H."/>
            <person name="Tritt A."/>
            <person name="Yoshinaga Y."/>
            <person name="Zwiers L.-H."/>
            <person name="Turgeon B."/>
            <person name="Goodwin S."/>
            <person name="Spatafora J."/>
            <person name="Crous P."/>
            <person name="Grigoriev I."/>
        </authorList>
    </citation>
    <scope>NUCLEOTIDE SEQUENCE</scope>
    <source>
        <strain evidence="8">CBS 122681</strain>
    </source>
</reference>
<dbReference type="SUPFAM" id="SSF57701">
    <property type="entry name" value="Zn2/Cys6 DNA-binding domain"/>
    <property type="match status" value="1"/>
</dbReference>
<keyword evidence="4" id="KW-0804">Transcription</keyword>
<keyword evidence="9" id="KW-1185">Reference proteome</keyword>
<evidence type="ECO:0000313" key="8">
    <source>
        <dbReference type="EMBL" id="KAF2657512.1"/>
    </source>
</evidence>
<dbReference type="InterPro" id="IPR001138">
    <property type="entry name" value="Zn2Cys6_DnaBD"/>
</dbReference>
<protein>
    <recommendedName>
        <fullName evidence="7">Zn(2)-C6 fungal-type domain-containing protein</fullName>
    </recommendedName>
</protein>
<dbReference type="OrthoDB" id="5069333at2759"/>
<accession>A0A6A6TCZ2</accession>
<sequence length="243" mass="26766">MFSSPIGNKHIACTRCRERKVKCDGLKPSCRRCQRNGHACAYLRGKKQRPKNEWLQHLRTFSAQPMHFDTTGASTKQFARSSIGPERDIAPGVIVNESMPNPTRAPSVTDSYASNPTPSNHIPQWMPDTISTEQAASSPHPYAIMQGATFQPASEDANFSLAPWRSTTPFSQASEDSMTMFPSTTSNPTIRSNPDMDTNYNSDSEGLDPRVAWPPRSYTPFSLVSEDVPLDGVGMGLLDLWGG</sequence>
<evidence type="ECO:0000256" key="2">
    <source>
        <dbReference type="ARBA" id="ARBA00022723"/>
    </source>
</evidence>
<organism evidence="8 9">
    <name type="scientific">Lophiostoma macrostomum CBS 122681</name>
    <dbReference type="NCBI Taxonomy" id="1314788"/>
    <lineage>
        <taxon>Eukaryota</taxon>
        <taxon>Fungi</taxon>
        <taxon>Dikarya</taxon>
        <taxon>Ascomycota</taxon>
        <taxon>Pezizomycotina</taxon>
        <taxon>Dothideomycetes</taxon>
        <taxon>Pleosporomycetidae</taxon>
        <taxon>Pleosporales</taxon>
        <taxon>Lophiostomataceae</taxon>
        <taxon>Lophiostoma</taxon>
    </lineage>
</organism>
<feature type="region of interest" description="Disordered" evidence="6">
    <location>
        <begin position="170"/>
        <end position="208"/>
    </location>
</feature>
<evidence type="ECO:0000256" key="1">
    <source>
        <dbReference type="ARBA" id="ARBA00004123"/>
    </source>
</evidence>
<dbReference type="GO" id="GO:0000981">
    <property type="term" value="F:DNA-binding transcription factor activity, RNA polymerase II-specific"/>
    <property type="evidence" value="ECO:0007669"/>
    <property type="project" value="InterPro"/>
</dbReference>
<feature type="region of interest" description="Disordered" evidence="6">
    <location>
        <begin position="93"/>
        <end position="114"/>
    </location>
</feature>
<dbReference type="Pfam" id="PF00172">
    <property type="entry name" value="Zn_clus"/>
    <property type="match status" value="1"/>
</dbReference>
<dbReference type="Gene3D" id="4.10.240.10">
    <property type="entry name" value="Zn(2)-C6 fungal-type DNA-binding domain"/>
    <property type="match status" value="1"/>
</dbReference>
<name>A0A6A6TCZ2_9PLEO</name>
<evidence type="ECO:0000256" key="6">
    <source>
        <dbReference type="SAM" id="MobiDB-lite"/>
    </source>
</evidence>
<dbReference type="PANTHER" id="PTHR47338:SF5">
    <property type="entry name" value="ZN(II)2CYS6 TRANSCRIPTION FACTOR (EUROFUNG)"/>
    <property type="match status" value="1"/>
</dbReference>
<evidence type="ECO:0000256" key="5">
    <source>
        <dbReference type="ARBA" id="ARBA00023242"/>
    </source>
</evidence>
<keyword evidence="3" id="KW-0805">Transcription regulation</keyword>
<evidence type="ECO:0000256" key="3">
    <source>
        <dbReference type="ARBA" id="ARBA00023015"/>
    </source>
</evidence>
<gene>
    <name evidence="8" type="ORF">K491DRAFT_677172</name>
</gene>
<feature type="compositionally biased region" description="Polar residues" evidence="6">
    <location>
        <begin position="98"/>
        <end position="114"/>
    </location>
</feature>
<dbReference type="GO" id="GO:0008270">
    <property type="term" value="F:zinc ion binding"/>
    <property type="evidence" value="ECO:0007669"/>
    <property type="project" value="InterPro"/>
</dbReference>
<dbReference type="Proteomes" id="UP000799324">
    <property type="component" value="Unassembled WGS sequence"/>
</dbReference>
<dbReference type="CDD" id="cd00067">
    <property type="entry name" value="GAL4"/>
    <property type="match status" value="1"/>
</dbReference>
<feature type="compositionally biased region" description="Polar residues" evidence="6">
    <location>
        <begin position="170"/>
        <end position="204"/>
    </location>
</feature>
<dbReference type="SMART" id="SM00066">
    <property type="entry name" value="GAL4"/>
    <property type="match status" value="1"/>
</dbReference>
<dbReference type="InterPro" id="IPR050815">
    <property type="entry name" value="TF_fung"/>
</dbReference>
<dbReference type="PANTHER" id="PTHR47338">
    <property type="entry name" value="ZN(II)2CYS6 TRANSCRIPTION FACTOR (EUROFUNG)-RELATED"/>
    <property type="match status" value="1"/>
</dbReference>
<evidence type="ECO:0000256" key="4">
    <source>
        <dbReference type="ARBA" id="ARBA00023163"/>
    </source>
</evidence>